<proteinExistence type="predicted"/>
<evidence type="ECO:0000313" key="2">
    <source>
        <dbReference type="EMBL" id="KAK7249103.1"/>
    </source>
</evidence>
<reference evidence="2 3" key="1">
    <citation type="submission" date="2024-03" db="EMBL/GenBank/DDBJ databases">
        <title>Aureococcus anophagefferens CCMP1851 and Kratosvirus quantuckense: Draft genome of a second virus-susceptible host strain in the model system.</title>
        <authorList>
            <person name="Chase E."/>
            <person name="Truchon A.R."/>
            <person name="Schepens W."/>
            <person name="Wilhelm S.W."/>
        </authorList>
    </citation>
    <scope>NUCLEOTIDE SEQUENCE [LARGE SCALE GENOMIC DNA]</scope>
    <source>
        <strain evidence="2 3">CCMP1851</strain>
    </source>
</reference>
<evidence type="ECO:0000313" key="3">
    <source>
        <dbReference type="Proteomes" id="UP001363151"/>
    </source>
</evidence>
<gene>
    <name evidence="2" type="ORF">SO694_00044278</name>
</gene>
<evidence type="ECO:0000256" key="1">
    <source>
        <dbReference type="SAM" id="SignalP"/>
    </source>
</evidence>
<dbReference type="EMBL" id="JBBJCI010000083">
    <property type="protein sequence ID" value="KAK7249103.1"/>
    <property type="molecule type" value="Genomic_DNA"/>
</dbReference>
<organism evidence="2 3">
    <name type="scientific">Aureococcus anophagefferens</name>
    <name type="common">Harmful bloom alga</name>
    <dbReference type="NCBI Taxonomy" id="44056"/>
    <lineage>
        <taxon>Eukaryota</taxon>
        <taxon>Sar</taxon>
        <taxon>Stramenopiles</taxon>
        <taxon>Ochrophyta</taxon>
        <taxon>Pelagophyceae</taxon>
        <taxon>Pelagomonadales</taxon>
        <taxon>Pelagomonadaceae</taxon>
        <taxon>Aureococcus</taxon>
    </lineage>
</organism>
<keyword evidence="3" id="KW-1185">Reference proteome</keyword>
<dbReference type="Proteomes" id="UP001363151">
    <property type="component" value="Unassembled WGS sequence"/>
</dbReference>
<protein>
    <recommendedName>
        <fullName evidence="4">RxLR effector protein</fullName>
    </recommendedName>
</protein>
<name>A0ABR1G7Z7_AURAN</name>
<feature type="chain" id="PRO_5045869631" description="RxLR effector protein" evidence="1">
    <location>
        <begin position="19"/>
        <end position="72"/>
    </location>
</feature>
<evidence type="ECO:0008006" key="4">
    <source>
        <dbReference type="Google" id="ProtNLM"/>
    </source>
</evidence>
<keyword evidence="1" id="KW-0732">Signal</keyword>
<accession>A0ABR1G7Z7</accession>
<comment type="caution">
    <text evidence="2">The sequence shown here is derived from an EMBL/GenBank/DDBJ whole genome shotgun (WGS) entry which is preliminary data.</text>
</comment>
<sequence length="72" mass="7969">MKLVLALLASASAMELSADNFKTEVFESGKNAFVKFLAPWRRRAEGMKGSAMKPDKKAWLLKRINVLKGLSA</sequence>
<feature type="signal peptide" evidence="1">
    <location>
        <begin position="1"/>
        <end position="18"/>
    </location>
</feature>